<feature type="domain" description="TCP" evidence="7">
    <location>
        <begin position="70"/>
        <end position="128"/>
    </location>
</feature>
<dbReference type="GO" id="GO:0005634">
    <property type="term" value="C:nucleus"/>
    <property type="evidence" value="ECO:0007669"/>
    <property type="project" value="UniProtKB-SubCell"/>
</dbReference>
<evidence type="ECO:0008006" key="11">
    <source>
        <dbReference type="Google" id="ProtNLM"/>
    </source>
</evidence>
<feature type="compositionally biased region" description="Polar residues" evidence="6">
    <location>
        <begin position="217"/>
        <end position="229"/>
    </location>
</feature>
<evidence type="ECO:0000256" key="1">
    <source>
        <dbReference type="ARBA" id="ARBA00004123"/>
    </source>
</evidence>
<dbReference type="PANTHER" id="PTHR31072">
    <property type="entry name" value="TRANSCRIPTION FACTOR TCP4-RELATED"/>
    <property type="match status" value="1"/>
</dbReference>
<dbReference type="OrthoDB" id="688758at2759"/>
<gene>
    <name evidence="9" type="ORF">A4U43_C07F34330</name>
</gene>
<proteinExistence type="predicted"/>
<feature type="region of interest" description="Disordered" evidence="6">
    <location>
        <begin position="157"/>
        <end position="229"/>
    </location>
</feature>
<dbReference type="InterPro" id="IPR005333">
    <property type="entry name" value="Transcription_factor_TCP"/>
</dbReference>
<dbReference type="EMBL" id="CM007387">
    <property type="protein sequence ID" value="ONK65162.1"/>
    <property type="molecule type" value="Genomic_DNA"/>
</dbReference>
<dbReference type="AlphaFoldDB" id="A0A5P1EH11"/>
<evidence type="ECO:0000259" key="8">
    <source>
        <dbReference type="PROSITE" id="PS51370"/>
    </source>
</evidence>
<feature type="region of interest" description="Disordered" evidence="6">
    <location>
        <begin position="368"/>
        <end position="387"/>
    </location>
</feature>
<evidence type="ECO:0000256" key="3">
    <source>
        <dbReference type="ARBA" id="ARBA00023125"/>
    </source>
</evidence>
<feature type="region of interest" description="Disordered" evidence="6">
    <location>
        <begin position="1"/>
        <end position="58"/>
    </location>
</feature>
<evidence type="ECO:0000313" key="10">
    <source>
        <dbReference type="Proteomes" id="UP000243459"/>
    </source>
</evidence>
<evidence type="ECO:0000259" key="7">
    <source>
        <dbReference type="PROSITE" id="PS51369"/>
    </source>
</evidence>
<evidence type="ECO:0000256" key="4">
    <source>
        <dbReference type="ARBA" id="ARBA00023163"/>
    </source>
</evidence>
<keyword evidence="2" id="KW-0805">Transcription regulation</keyword>
<organism evidence="9 10">
    <name type="scientific">Asparagus officinalis</name>
    <name type="common">Garden asparagus</name>
    <dbReference type="NCBI Taxonomy" id="4686"/>
    <lineage>
        <taxon>Eukaryota</taxon>
        <taxon>Viridiplantae</taxon>
        <taxon>Streptophyta</taxon>
        <taxon>Embryophyta</taxon>
        <taxon>Tracheophyta</taxon>
        <taxon>Spermatophyta</taxon>
        <taxon>Magnoliopsida</taxon>
        <taxon>Liliopsida</taxon>
        <taxon>Asparagales</taxon>
        <taxon>Asparagaceae</taxon>
        <taxon>Asparagoideae</taxon>
        <taxon>Asparagus</taxon>
    </lineage>
</organism>
<feature type="compositionally biased region" description="Basic and acidic residues" evidence="6">
    <location>
        <begin position="191"/>
        <end position="213"/>
    </location>
</feature>
<dbReference type="InterPro" id="IPR017888">
    <property type="entry name" value="CYC/TB1_R_domain"/>
</dbReference>
<sequence length="448" mass="49019">MEIEENHRNHKRSRVGNGNQAAAKLDEDEDDGDQNKELSISNNNSSSSNRMRPWHHPSSRIFRVSRASGGKDRHSKVYTAKGLRDRRVRLSVSTAIQFYDLQDRLGYDQPSKAIEWLIKAAESAIAELPSLDTTFPDPPLELQQQQKQLAIEKVMPSDSGIDPEADPSYNHQQHSSASETSKGSVLSLSRSESRVKARERARERVKEKDRDEAQVVSHHQTLDPSLNSQGSFTKLLTGGSSSSTAVTASSTADFIHNQLHNLPPVTSTTDYFGIQSSLLGQQQQRQQKSTHLISSAGFSSQAHFGNSSPIGMVPLFTNAGDHPTTETQQFAFDHFFPVATATASTGGGGGDYSLNFSISPSLAGFHRGTLQSNSTPHHHHHHHQLQLSHHHQVQAQRFSSALDGSSVPFFFGAPATTTTAGSHTENPYSSASGFDGYKHLQLNGKGKN</sequence>
<reference evidence="10" key="1">
    <citation type="journal article" date="2017" name="Nat. Commun.">
        <title>The asparagus genome sheds light on the origin and evolution of a young Y chromosome.</title>
        <authorList>
            <person name="Harkess A."/>
            <person name="Zhou J."/>
            <person name="Xu C."/>
            <person name="Bowers J.E."/>
            <person name="Van der Hulst R."/>
            <person name="Ayyampalayam S."/>
            <person name="Mercati F."/>
            <person name="Riccardi P."/>
            <person name="McKain M.R."/>
            <person name="Kakrana A."/>
            <person name="Tang H."/>
            <person name="Ray J."/>
            <person name="Groenendijk J."/>
            <person name="Arikit S."/>
            <person name="Mathioni S.M."/>
            <person name="Nakano M."/>
            <person name="Shan H."/>
            <person name="Telgmann-Rauber A."/>
            <person name="Kanno A."/>
            <person name="Yue Z."/>
            <person name="Chen H."/>
            <person name="Li W."/>
            <person name="Chen Y."/>
            <person name="Xu X."/>
            <person name="Zhang Y."/>
            <person name="Luo S."/>
            <person name="Chen H."/>
            <person name="Gao J."/>
            <person name="Mao Z."/>
            <person name="Pires J.C."/>
            <person name="Luo M."/>
            <person name="Kudrna D."/>
            <person name="Wing R.A."/>
            <person name="Meyers B.C."/>
            <person name="Yi K."/>
            <person name="Kong H."/>
            <person name="Lavrijsen P."/>
            <person name="Sunseri F."/>
            <person name="Falavigna A."/>
            <person name="Ye Y."/>
            <person name="Leebens-Mack J.H."/>
            <person name="Chen G."/>
        </authorList>
    </citation>
    <scope>NUCLEOTIDE SEQUENCE [LARGE SCALE GENOMIC DNA]</scope>
    <source>
        <strain evidence="10">cv. DH0086</strain>
    </source>
</reference>
<feature type="compositionally biased region" description="Low complexity" evidence="6">
    <location>
        <begin position="39"/>
        <end position="49"/>
    </location>
</feature>
<dbReference type="InterPro" id="IPR017887">
    <property type="entry name" value="TF_TCP_subgr"/>
</dbReference>
<evidence type="ECO:0000256" key="6">
    <source>
        <dbReference type="SAM" id="MobiDB-lite"/>
    </source>
</evidence>
<feature type="domain" description="R" evidence="8">
    <location>
        <begin position="191"/>
        <end position="208"/>
    </location>
</feature>
<dbReference type="GO" id="GO:0003700">
    <property type="term" value="F:DNA-binding transcription factor activity"/>
    <property type="evidence" value="ECO:0007669"/>
    <property type="project" value="InterPro"/>
</dbReference>
<keyword evidence="4" id="KW-0804">Transcription</keyword>
<protein>
    <recommendedName>
        <fullName evidence="11">TCP domain-containing protein</fullName>
    </recommendedName>
</protein>
<keyword evidence="10" id="KW-1185">Reference proteome</keyword>
<feature type="compositionally biased region" description="Polar residues" evidence="6">
    <location>
        <begin position="169"/>
        <end position="180"/>
    </location>
</feature>
<dbReference type="PROSITE" id="PS51369">
    <property type="entry name" value="TCP"/>
    <property type="match status" value="1"/>
</dbReference>
<dbReference type="Gramene" id="ONK65162">
    <property type="protein sequence ID" value="ONK65162"/>
    <property type="gene ID" value="A4U43_C07F34330"/>
</dbReference>
<dbReference type="PANTHER" id="PTHR31072:SF93">
    <property type="entry name" value="TRANSCRIPTION FACTOR TCP24"/>
    <property type="match status" value="1"/>
</dbReference>
<dbReference type="Proteomes" id="UP000243459">
    <property type="component" value="Chromosome 7"/>
</dbReference>
<evidence type="ECO:0000256" key="5">
    <source>
        <dbReference type="ARBA" id="ARBA00023242"/>
    </source>
</evidence>
<name>A0A5P1EH11_ASPOF</name>
<evidence type="ECO:0000256" key="2">
    <source>
        <dbReference type="ARBA" id="ARBA00023015"/>
    </source>
</evidence>
<evidence type="ECO:0000313" key="9">
    <source>
        <dbReference type="EMBL" id="ONK65162.1"/>
    </source>
</evidence>
<accession>A0A5P1EH11</accession>
<feature type="compositionally biased region" description="Basic residues" evidence="6">
    <location>
        <begin position="376"/>
        <end position="387"/>
    </location>
</feature>
<dbReference type="OMA" id="RNWNNPS"/>
<dbReference type="Pfam" id="PF03634">
    <property type="entry name" value="TCP"/>
    <property type="match status" value="1"/>
</dbReference>
<keyword evidence="3" id="KW-0238">DNA-binding</keyword>
<comment type="subcellular location">
    <subcellularLocation>
        <location evidence="1">Nucleus</location>
    </subcellularLocation>
</comment>
<dbReference type="PROSITE" id="PS51370">
    <property type="entry name" value="R"/>
    <property type="match status" value="1"/>
</dbReference>
<feature type="compositionally biased region" description="Low complexity" evidence="6">
    <location>
        <begin position="181"/>
        <end position="190"/>
    </location>
</feature>
<keyword evidence="5" id="KW-0539">Nucleus</keyword>
<feature type="compositionally biased region" description="Polar residues" evidence="6">
    <location>
        <begin position="422"/>
        <end position="432"/>
    </location>
</feature>
<feature type="region of interest" description="Disordered" evidence="6">
    <location>
        <begin position="418"/>
        <end position="448"/>
    </location>
</feature>
<dbReference type="GO" id="GO:0043565">
    <property type="term" value="F:sequence-specific DNA binding"/>
    <property type="evidence" value="ECO:0007669"/>
    <property type="project" value="TreeGrafter"/>
</dbReference>